<keyword evidence="10 12" id="KW-0100">Branched-chain amino acid biosynthesis</keyword>
<dbReference type="GO" id="GO:0006567">
    <property type="term" value="P:L-threonine catabolic process"/>
    <property type="evidence" value="ECO:0007669"/>
    <property type="project" value="TreeGrafter"/>
</dbReference>
<reference evidence="14" key="1">
    <citation type="submission" date="2020-12" db="EMBL/GenBank/DDBJ databases">
        <title>Bacterial taxonomy.</title>
        <authorList>
            <person name="Pan X."/>
        </authorList>
    </citation>
    <scope>NUCLEOTIDE SEQUENCE</scope>
    <source>
        <strain evidence="14">KCTC 52957</strain>
    </source>
</reference>
<dbReference type="Gene3D" id="3.40.1020.10">
    <property type="entry name" value="Biosynthetic Threonine Deaminase, Domain 3"/>
    <property type="match status" value="1"/>
</dbReference>
<dbReference type="InterPro" id="IPR036052">
    <property type="entry name" value="TrpB-like_PALP_sf"/>
</dbReference>
<name>A0A934IE88_9RHOB</name>
<evidence type="ECO:0000256" key="9">
    <source>
        <dbReference type="ARBA" id="ARBA00023239"/>
    </source>
</evidence>
<gene>
    <name evidence="12 14" type="primary">ilvA</name>
    <name evidence="14" type="ORF">ILP92_02210</name>
</gene>
<comment type="subunit">
    <text evidence="5 12">Homotetramer.</text>
</comment>
<keyword evidence="7 12" id="KW-0412">Isoleucine biosynthesis</keyword>
<evidence type="ECO:0000256" key="3">
    <source>
        <dbReference type="ARBA" id="ARBA00004810"/>
    </source>
</evidence>
<dbReference type="PROSITE" id="PS00165">
    <property type="entry name" value="DEHYDRATASE_SER_THR"/>
    <property type="match status" value="1"/>
</dbReference>
<evidence type="ECO:0000256" key="5">
    <source>
        <dbReference type="ARBA" id="ARBA00011881"/>
    </source>
</evidence>
<dbReference type="EC" id="4.3.1.19" evidence="12"/>
<keyword evidence="6 12" id="KW-0028">Amino-acid biosynthesis</keyword>
<protein>
    <recommendedName>
        <fullName evidence="12">L-threonine dehydratase</fullName>
        <ecNumber evidence="12">4.3.1.19</ecNumber>
    </recommendedName>
    <alternativeName>
        <fullName evidence="12">Threonine deaminase</fullName>
    </alternativeName>
</protein>
<accession>A0A934IE88</accession>
<evidence type="ECO:0000256" key="1">
    <source>
        <dbReference type="ARBA" id="ARBA00001274"/>
    </source>
</evidence>
<dbReference type="GO" id="GO:0003941">
    <property type="term" value="F:L-serine ammonia-lyase activity"/>
    <property type="evidence" value="ECO:0007669"/>
    <property type="project" value="TreeGrafter"/>
</dbReference>
<dbReference type="PANTHER" id="PTHR48078:SF11">
    <property type="entry name" value="THREONINE DEHYDRATASE, MITOCHONDRIAL"/>
    <property type="match status" value="1"/>
</dbReference>
<evidence type="ECO:0000256" key="7">
    <source>
        <dbReference type="ARBA" id="ARBA00022624"/>
    </source>
</evidence>
<evidence type="ECO:0000256" key="4">
    <source>
        <dbReference type="ARBA" id="ARBA00010869"/>
    </source>
</evidence>
<comment type="caution">
    <text evidence="14">The sequence shown here is derived from an EMBL/GenBank/DDBJ whole genome shotgun (WGS) entry which is preliminary data.</text>
</comment>
<dbReference type="PROSITE" id="PS51672">
    <property type="entry name" value="ACT_LIKE"/>
    <property type="match status" value="1"/>
</dbReference>
<evidence type="ECO:0000256" key="10">
    <source>
        <dbReference type="ARBA" id="ARBA00023304"/>
    </source>
</evidence>
<dbReference type="FunFam" id="3.40.50.1100:FF:000005">
    <property type="entry name" value="Threonine dehydratase catabolic"/>
    <property type="match status" value="1"/>
</dbReference>
<proteinExistence type="inferred from homology"/>
<dbReference type="InterPro" id="IPR001721">
    <property type="entry name" value="TD_ACT-like"/>
</dbReference>
<evidence type="ECO:0000256" key="8">
    <source>
        <dbReference type="ARBA" id="ARBA00022898"/>
    </source>
</evidence>
<dbReference type="CDD" id="cd01562">
    <property type="entry name" value="Thr-dehyd"/>
    <property type="match status" value="1"/>
</dbReference>
<comment type="pathway">
    <text evidence="3 12">Amino-acid biosynthesis; L-isoleucine biosynthesis; 2-oxobutanoate from L-threonine: step 1/1.</text>
</comment>
<comment type="function">
    <text evidence="11 12">Catalyzes the anaerobic formation of alpha-ketobutyrate and ammonia from threonine in a two-step reaction. The first step involved a dehydration of threonine and a production of enamine intermediates (aminocrotonate), which tautomerizes to its imine form (iminobutyrate). Both intermediates are unstable and short-lived. The second step is the nonenzymatic hydrolysis of the enamine/imine intermediates to form 2-ketobutyrate and free ammonia. In the low water environment of the cell, the second step is accelerated by RidA.</text>
</comment>
<dbReference type="NCBIfam" id="TIGR02079">
    <property type="entry name" value="THD1"/>
    <property type="match status" value="1"/>
</dbReference>
<dbReference type="Gene3D" id="3.40.50.1100">
    <property type="match status" value="2"/>
</dbReference>
<dbReference type="RefSeq" id="WP_198914715.1">
    <property type="nucleotide sequence ID" value="NZ_JAEKPD010000001.1"/>
</dbReference>
<evidence type="ECO:0000313" key="15">
    <source>
        <dbReference type="Proteomes" id="UP000642488"/>
    </source>
</evidence>
<dbReference type="PANTHER" id="PTHR48078">
    <property type="entry name" value="THREONINE DEHYDRATASE, MITOCHONDRIAL-RELATED"/>
    <property type="match status" value="1"/>
</dbReference>
<dbReference type="InterPro" id="IPR001926">
    <property type="entry name" value="TrpB-like_PALP"/>
</dbReference>
<dbReference type="InterPro" id="IPR011820">
    <property type="entry name" value="IlvA"/>
</dbReference>
<comment type="similarity">
    <text evidence="4 12">Belongs to the serine/threonine dehydratase family.</text>
</comment>
<evidence type="ECO:0000256" key="12">
    <source>
        <dbReference type="RuleBase" id="RU362012"/>
    </source>
</evidence>
<comment type="cofactor">
    <cofactor evidence="2 12">
        <name>pyridoxal 5'-phosphate</name>
        <dbReference type="ChEBI" id="CHEBI:597326"/>
    </cofactor>
</comment>
<organism evidence="14 15">
    <name type="scientific">Palleronia pontilimi</name>
    <dbReference type="NCBI Taxonomy" id="1964209"/>
    <lineage>
        <taxon>Bacteria</taxon>
        <taxon>Pseudomonadati</taxon>
        <taxon>Pseudomonadota</taxon>
        <taxon>Alphaproteobacteria</taxon>
        <taxon>Rhodobacterales</taxon>
        <taxon>Roseobacteraceae</taxon>
        <taxon>Palleronia</taxon>
    </lineage>
</organism>
<dbReference type="GO" id="GO:0030170">
    <property type="term" value="F:pyridoxal phosphate binding"/>
    <property type="evidence" value="ECO:0007669"/>
    <property type="project" value="InterPro"/>
</dbReference>
<dbReference type="Pfam" id="PF00585">
    <property type="entry name" value="Thr_dehydrat_C"/>
    <property type="match status" value="1"/>
</dbReference>
<dbReference type="AlphaFoldDB" id="A0A934IE88"/>
<keyword evidence="9 12" id="KW-0456">Lyase</keyword>
<dbReference type="InterPro" id="IPR045865">
    <property type="entry name" value="ACT-like_dom_sf"/>
</dbReference>
<dbReference type="GO" id="GO:0004794">
    <property type="term" value="F:threonine deaminase activity"/>
    <property type="evidence" value="ECO:0007669"/>
    <property type="project" value="UniProtKB-UniRule"/>
</dbReference>
<dbReference type="InterPro" id="IPR050147">
    <property type="entry name" value="Ser/Thr_Dehydratase"/>
</dbReference>
<dbReference type="InterPro" id="IPR038110">
    <property type="entry name" value="TD_ACT-like_sf"/>
</dbReference>
<dbReference type="Proteomes" id="UP000642488">
    <property type="component" value="Unassembled WGS sequence"/>
</dbReference>
<evidence type="ECO:0000256" key="6">
    <source>
        <dbReference type="ARBA" id="ARBA00022605"/>
    </source>
</evidence>
<keyword evidence="15" id="KW-1185">Reference proteome</keyword>
<dbReference type="SUPFAM" id="SSF55021">
    <property type="entry name" value="ACT-like"/>
    <property type="match status" value="1"/>
</dbReference>
<sequence>MSDFADTALAVTARLRGLFPATPLQRNDYLSDKYDADIWLKREDLSPVRSYKIRGAFNAMRKALDANPDQQLFVCASAGNHAQGVAFNCRHFGVRGVIFMPVTTPKQKVDKTRTFGGDAVEIRLVGDYFDDTLRTAQAFCQEQGAHFLSPFDDPHVIEGQSSVAVEILSEMETPPDMLILPVGGGGLSAGVTRYFQDMSPKTEIRYVEPMGGASLSASLARGALVTLDRVDSFVDGAAVARIGERTFEVLKDVDPAHVLIAPEDRICATIIEMLNVEGIVLEPAGALALDVLDALRPAIRGKTVVCVTSGGNFDFERLPEVKERAQRYGGVKKYFILRMPQRPGALRDFLEMLGPGDDIARFEYLKKSARNFGSVLIGIETDDASNFAILFSKLDAADFAYQDITEDVVLSEFLI</sequence>
<evidence type="ECO:0000256" key="2">
    <source>
        <dbReference type="ARBA" id="ARBA00001933"/>
    </source>
</evidence>
<feature type="domain" description="ACT-like" evidence="13">
    <location>
        <begin position="333"/>
        <end position="406"/>
    </location>
</feature>
<dbReference type="GO" id="GO:0006565">
    <property type="term" value="P:L-serine catabolic process"/>
    <property type="evidence" value="ECO:0007669"/>
    <property type="project" value="TreeGrafter"/>
</dbReference>
<dbReference type="NCBIfam" id="NF006390">
    <property type="entry name" value="PRK08639.1"/>
    <property type="match status" value="1"/>
</dbReference>
<evidence type="ECO:0000256" key="11">
    <source>
        <dbReference type="ARBA" id="ARBA00025527"/>
    </source>
</evidence>
<dbReference type="GO" id="GO:0009097">
    <property type="term" value="P:isoleucine biosynthetic process"/>
    <property type="evidence" value="ECO:0007669"/>
    <property type="project" value="UniProtKB-UniRule"/>
</dbReference>
<dbReference type="Pfam" id="PF00291">
    <property type="entry name" value="PALP"/>
    <property type="match status" value="1"/>
</dbReference>
<dbReference type="SUPFAM" id="SSF53686">
    <property type="entry name" value="Tryptophan synthase beta subunit-like PLP-dependent enzymes"/>
    <property type="match status" value="1"/>
</dbReference>
<evidence type="ECO:0000313" key="14">
    <source>
        <dbReference type="EMBL" id="MBJ3761562.1"/>
    </source>
</evidence>
<keyword evidence="8 12" id="KW-0663">Pyridoxal phosphate</keyword>
<dbReference type="InterPro" id="IPR000634">
    <property type="entry name" value="Ser/Thr_deHydtase_PyrdxlP-BS"/>
</dbReference>
<comment type="catalytic activity">
    <reaction evidence="1 12">
        <text>L-threonine = 2-oxobutanoate + NH4(+)</text>
        <dbReference type="Rhea" id="RHEA:22108"/>
        <dbReference type="ChEBI" id="CHEBI:16763"/>
        <dbReference type="ChEBI" id="CHEBI:28938"/>
        <dbReference type="ChEBI" id="CHEBI:57926"/>
        <dbReference type="EC" id="4.3.1.19"/>
    </reaction>
</comment>
<dbReference type="EMBL" id="JAEKPD010000001">
    <property type="protein sequence ID" value="MBJ3761562.1"/>
    <property type="molecule type" value="Genomic_DNA"/>
</dbReference>
<evidence type="ECO:0000259" key="13">
    <source>
        <dbReference type="PROSITE" id="PS51672"/>
    </source>
</evidence>